<dbReference type="SUPFAM" id="SSF52540">
    <property type="entry name" value="P-loop containing nucleoside triphosphate hydrolases"/>
    <property type="match status" value="2"/>
</dbReference>
<evidence type="ECO:0000259" key="15">
    <source>
        <dbReference type="PROSITE" id="PS50893"/>
    </source>
</evidence>
<evidence type="ECO:0000313" key="17">
    <source>
        <dbReference type="Proteomes" id="UP000184245"/>
    </source>
</evidence>
<feature type="transmembrane region" description="Helical" evidence="14">
    <location>
        <begin position="51"/>
        <end position="69"/>
    </location>
</feature>
<evidence type="ECO:0000256" key="13">
    <source>
        <dbReference type="ARBA" id="ARBA00023136"/>
    </source>
</evidence>
<evidence type="ECO:0000256" key="4">
    <source>
        <dbReference type="ARBA" id="ARBA00022448"/>
    </source>
</evidence>
<proteinExistence type="predicted"/>
<keyword evidence="7 14" id="KW-0812">Transmembrane</keyword>
<dbReference type="OrthoDB" id="2085740at2"/>
<dbReference type="PANTHER" id="PTHR43790:SF3">
    <property type="entry name" value="D-ALLOSE IMPORT ATP-BINDING PROTEIN ALSA-RELATED"/>
    <property type="match status" value="1"/>
</dbReference>
<feature type="transmembrane region" description="Helical" evidence="14">
    <location>
        <begin position="17"/>
        <end position="39"/>
    </location>
</feature>
<name>A0A1M5B288_9CLOT</name>
<evidence type="ECO:0000256" key="8">
    <source>
        <dbReference type="ARBA" id="ARBA00022737"/>
    </source>
</evidence>
<evidence type="ECO:0000256" key="7">
    <source>
        <dbReference type="ARBA" id="ARBA00022692"/>
    </source>
</evidence>
<keyword evidence="17" id="KW-1185">Reference proteome</keyword>
<dbReference type="RefSeq" id="WP_158641018.1">
    <property type="nucleotide sequence ID" value="NZ_FQVI01000023.1"/>
</dbReference>
<keyword evidence="12 14" id="KW-1133">Transmembrane helix</keyword>
<dbReference type="CDD" id="cd03216">
    <property type="entry name" value="ABC_Carb_Monos_I"/>
    <property type="match status" value="1"/>
</dbReference>
<dbReference type="Pfam" id="PF00005">
    <property type="entry name" value="ABC_tran"/>
    <property type="match status" value="2"/>
</dbReference>
<sequence>MDKSKSKIFQNQQIKRYLFLLAIILILIVVFSFLAPGFFSVRTFFNIIRQNTSLAILSLGITFIIMLAGTDLSSGANIALAGACGAIVMQSLGGEGLGTALCGFLVCIIVGIAAGSANGLMVGGLGISPFMATLAMTSVSRGLTIYLTNSKRVVVRNDYFNWFGQKNIFGSFPASLLYLAVLFVIMYLVLNKTTFGRKTFAVGGNAVTSRASGIKVIKHTVIVYLLGGLFAGFASVVTVGRALSAQPLAGQNMEFDAITAVVIGGTSLMGGTGSLVGTMLGVVIIGTIFTGLGMMPISPYYSYVVKGLLIVVSVYMDQYSSKERVKVSSKDKKAQKEAAAAEVHSRHKNDINIEEAKELELRGIVKEFPGVKALDGVNLKVKRGTVHALMGENGAGKSTLIKILSGVYKKDGGEIYIDGKPVSIHSPMDSQKLGISVIYQEFALVPELSITQNIFLGKEMKGTGPIVNRKDMEKKARELIGRFNLNISENKKVGDCTVGQQQMIEIAKAIGSNSWVIVMDEPTSAITEAEKEKLFEIIQELKEQGMAIIYISHRMSEIFEIADEITVLRDGKYVMSSPVSEVTEDMIIKSMVGRELSDVFSREKFEPGDVVLEVKDLYRKGVFEPISFTVRKGEVLGFSGLMGAGRTEIARCIFGLDKPDGGEIYLNGKKLDIRNPFDAIKSGIAYVSEDRRREGIVPLLSIRENMTLASLPWVSKATWIDGKQETSIAEEYIDALSIKTPSMDQKIGKLSGGNQQKVCLGKWLCRNPQIIILDEPTRGIDVGAKAEIHKIIENLCRNGIAVIMISSEMPEVLGSSDKIIVLYEGRKTGEFDCVKDLTQDEIMIAASGESGSGEVA</sequence>
<dbReference type="PROSITE" id="PS00211">
    <property type="entry name" value="ABC_TRANSPORTER_1"/>
    <property type="match status" value="1"/>
</dbReference>
<feature type="transmembrane region" description="Helical" evidence="14">
    <location>
        <begin position="168"/>
        <end position="190"/>
    </location>
</feature>
<keyword evidence="11" id="KW-1278">Translocase</keyword>
<dbReference type="PROSITE" id="PS50893">
    <property type="entry name" value="ABC_TRANSPORTER_2"/>
    <property type="match status" value="2"/>
</dbReference>
<dbReference type="EMBL" id="FQVI01000023">
    <property type="protein sequence ID" value="SHF36603.1"/>
    <property type="molecule type" value="Genomic_DNA"/>
</dbReference>
<dbReference type="AlphaFoldDB" id="A0A1M5B288"/>
<dbReference type="Proteomes" id="UP000184245">
    <property type="component" value="Unassembled WGS sequence"/>
</dbReference>
<evidence type="ECO:0000256" key="2">
    <source>
        <dbReference type="ARBA" id="ARBA00004533"/>
    </source>
</evidence>
<dbReference type="PANTHER" id="PTHR43790">
    <property type="entry name" value="CARBOHYDRATE TRANSPORT ATP-BINDING PROTEIN MG119-RELATED"/>
    <property type="match status" value="1"/>
</dbReference>
<organism evidence="16 17">
    <name type="scientific">Lactonifactor longoviformis DSM 17459</name>
    <dbReference type="NCBI Taxonomy" id="1122155"/>
    <lineage>
        <taxon>Bacteria</taxon>
        <taxon>Bacillati</taxon>
        <taxon>Bacillota</taxon>
        <taxon>Clostridia</taxon>
        <taxon>Eubacteriales</taxon>
        <taxon>Clostridiaceae</taxon>
        <taxon>Lactonifactor</taxon>
    </lineage>
</organism>
<feature type="transmembrane region" description="Helical" evidence="14">
    <location>
        <begin position="255"/>
        <end position="288"/>
    </location>
</feature>
<dbReference type="InterPro" id="IPR003439">
    <property type="entry name" value="ABC_transporter-like_ATP-bd"/>
</dbReference>
<reference evidence="16 17" key="1">
    <citation type="submission" date="2016-11" db="EMBL/GenBank/DDBJ databases">
        <authorList>
            <person name="Jaros S."/>
            <person name="Januszkiewicz K."/>
            <person name="Wedrychowicz H."/>
        </authorList>
    </citation>
    <scope>NUCLEOTIDE SEQUENCE [LARGE SCALE GENOMIC DNA]</scope>
    <source>
        <strain evidence="16 17">DSM 17459</strain>
    </source>
</reference>
<dbReference type="CDD" id="cd03215">
    <property type="entry name" value="ABC_Carb_Monos_II"/>
    <property type="match status" value="1"/>
</dbReference>
<dbReference type="GO" id="GO:0015749">
    <property type="term" value="P:monosaccharide transmembrane transport"/>
    <property type="evidence" value="ECO:0007669"/>
    <property type="project" value="UniProtKB-ARBA"/>
</dbReference>
<comment type="subcellular location">
    <subcellularLocation>
        <location evidence="2">Cell inner membrane</location>
    </subcellularLocation>
    <subcellularLocation>
        <location evidence="3">Cell membrane</location>
        <topology evidence="3">Multi-pass membrane protein</topology>
    </subcellularLocation>
    <subcellularLocation>
        <location evidence="1">Cell membrane</location>
        <topology evidence="1">Peripheral membrane protein</topology>
    </subcellularLocation>
</comment>
<dbReference type="InterPro" id="IPR027417">
    <property type="entry name" value="P-loop_NTPase"/>
</dbReference>
<dbReference type="STRING" id="1122155.SAMN02745158_03456"/>
<dbReference type="GO" id="GO:0016887">
    <property type="term" value="F:ATP hydrolysis activity"/>
    <property type="evidence" value="ECO:0007669"/>
    <property type="project" value="InterPro"/>
</dbReference>
<dbReference type="InterPro" id="IPR003593">
    <property type="entry name" value="AAA+_ATPase"/>
</dbReference>
<evidence type="ECO:0000256" key="5">
    <source>
        <dbReference type="ARBA" id="ARBA00022475"/>
    </source>
</evidence>
<keyword evidence="6" id="KW-0762">Sugar transport</keyword>
<feature type="domain" description="ABC transporter" evidence="15">
    <location>
        <begin position="605"/>
        <end position="849"/>
    </location>
</feature>
<evidence type="ECO:0000256" key="14">
    <source>
        <dbReference type="SAM" id="Phobius"/>
    </source>
</evidence>
<dbReference type="FunFam" id="3.40.50.300:FF:000126">
    <property type="entry name" value="Galactose/methyl galactoside import ATP-binding protein MglA"/>
    <property type="match status" value="1"/>
</dbReference>
<feature type="transmembrane region" description="Helical" evidence="14">
    <location>
        <begin position="221"/>
        <end position="243"/>
    </location>
</feature>
<feature type="transmembrane region" description="Helical" evidence="14">
    <location>
        <begin position="100"/>
        <end position="121"/>
    </location>
</feature>
<dbReference type="GO" id="GO:0005886">
    <property type="term" value="C:plasma membrane"/>
    <property type="evidence" value="ECO:0007669"/>
    <property type="project" value="UniProtKB-SubCell"/>
</dbReference>
<evidence type="ECO:0000256" key="12">
    <source>
        <dbReference type="ARBA" id="ARBA00022989"/>
    </source>
</evidence>
<evidence type="ECO:0000256" key="6">
    <source>
        <dbReference type="ARBA" id="ARBA00022597"/>
    </source>
</evidence>
<keyword evidence="9" id="KW-0547">Nucleotide-binding</keyword>
<keyword evidence="5" id="KW-1003">Cell membrane</keyword>
<dbReference type="SMART" id="SM00382">
    <property type="entry name" value="AAA"/>
    <property type="match status" value="2"/>
</dbReference>
<dbReference type="Gene3D" id="3.40.50.300">
    <property type="entry name" value="P-loop containing nucleotide triphosphate hydrolases"/>
    <property type="match status" value="2"/>
</dbReference>
<dbReference type="Pfam" id="PF02653">
    <property type="entry name" value="BPD_transp_2"/>
    <property type="match status" value="1"/>
</dbReference>
<evidence type="ECO:0000256" key="3">
    <source>
        <dbReference type="ARBA" id="ARBA00004651"/>
    </source>
</evidence>
<protein>
    <submittedName>
        <fullName evidence="16">Ribose transport system ATP-binding protein</fullName>
    </submittedName>
</protein>
<keyword evidence="13 14" id="KW-0472">Membrane</keyword>
<dbReference type="InterPro" id="IPR050107">
    <property type="entry name" value="ABC_carbohydrate_import_ATPase"/>
</dbReference>
<dbReference type="GO" id="GO:0005524">
    <property type="term" value="F:ATP binding"/>
    <property type="evidence" value="ECO:0007669"/>
    <property type="project" value="UniProtKB-KW"/>
</dbReference>
<evidence type="ECO:0000256" key="10">
    <source>
        <dbReference type="ARBA" id="ARBA00022840"/>
    </source>
</evidence>
<accession>A0A1M5B288</accession>
<dbReference type="CDD" id="cd06579">
    <property type="entry name" value="TM_PBP1_transp_AraH_like"/>
    <property type="match status" value="1"/>
</dbReference>
<keyword evidence="4" id="KW-0813">Transport</keyword>
<evidence type="ECO:0000313" key="16">
    <source>
        <dbReference type="EMBL" id="SHF36603.1"/>
    </source>
</evidence>
<keyword evidence="8" id="KW-0677">Repeat</keyword>
<dbReference type="FunFam" id="3.40.50.300:FF:000127">
    <property type="entry name" value="Ribose import ATP-binding protein RbsA"/>
    <property type="match status" value="1"/>
</dbReference>
<evidence type="ECO:0000256" key="1">
    <source>
        <dbReference type="ARBA" id="ARBA00004202"/>
    </source>
</evidence>
<evidence type="ECO:0000256" key="11">
    <source>
        <dbReference type="ARBA" id="ARBA00022967"/>
    </source>
</evidence>
<dbReference type="InterPro" id="IPR017871">
    <property type="entry name" value="ABC_transporter-like_CS"/>
</dbReference>
<evidence type="ECO:0000256" key="9">
    <source>
        <dbReference type="ARBA" id="ARBA00022741"/>
    </source>
</evidence>
<feature type="domain" description="ABC transporter" evidence="15">
    <location>
        <begin position="359"/>
        <end position="595"/>
    </location>
</feature>
<dbReference type="InterPro" id="IPR001851">
    <property type="entry name" value="ABC_transp_permease"/>
</dbReference>
<gene>
    <name evidence="16" type="ORF">SAMN02745158_03456</name>
</gene>
<keyword evidence="10 16" id="KW-0067">ATP-binding</keyword>
<dbReference type="GO" id="GO:0022857">
    <property type="term" value="F:transmembrane transporter activity"/>
    <property type="evidence" value="ECO:0007669"/>
    <property type="project" value="InterPro"/>
</dbReference>